<protein>
    <submittedName>
        <fullName evidence="2">Class I SAM-dependent methyltransferase</fullName>
    </submittedName>
</protein>
<dbReference type="RefSeq" id="WP_123239233.1">
    <property type="nucleotide sequence ID" value="NZ_JAAHBY010000004.1"/>
</dbReference>
<name>A0ABX9WLC4_9ACTN</name>
<keyword evidence="2" id="KW-0489">Methyltransferase</keyword>
<dbReference type="SUPFAM" id="SSF53335">
    <property type="entry name" value="S-adenosyl-L-methionine-dependent methyltransferases"/>
    <property type="match status" value="1"/>
</dbReference>
<reference evidence="2 3" key="1">
    <citation type="submission" date="2018-11" db="EMBL/GenBank/DDBJ databases">
        <title>Micromonospora sp. PPF5-17, a new actinomycetes isolated from a hot spring soil.</title>
        <authorList>
            <person name="Thawai C."/>
        </authorList>
    </citation>
    <scope>NUCLEOTIDE SEQUENCE [LARGE SCALE GENOMIC DNA]</scope>
    <source>
        <strain evidence="2 3">PPF5-17</strain>
    </source>
</reference>
<dbReference type="Proteomes" id="UP000280698">
    <property type="component" value="Unassembled WGS sequence"/>
</dbReference>
<keyword evidence="2" id="KW-0808">Transferase</keyword>
<dbReference type="GO" id="GO:0032259">
    <property type="term" value="P:methylation"/>
    <property type="evidence" value="ECO:0007669"/>
    <property type="project" value="UniProtKB-KW"/>
</dbReference>
<sequence length="201" mass="21821">MDEVIARNRAAYDRIAEEFAARNPEVPAPYLAMADEFQRRADGPLLDLGCGPGRDLAYWAARGAAGVGLDLSAAMLRAARVRVAVPLVQGDLLRLPFRAGVFGGVWCSASLLHLPKAAAPVALAEVRRVLRPGGPLLLSLQAGDREGWEQWPGEEAARFFARYRPAEAEALLIAAGFRVLRRERDATPTGKEWLCHLAEVA</sequence>
<dbReference type="InterPro" id="IPR050508">
    <property type="entry name" value="Methyltransf_Superfamily"/>
</dbReference>
<organism evidence="2 3">
    <name type="scientific">Micromonospora solifontis</name>
    <dbReference type="NCBI Taxonomy" id="2487138"/>
    <lineage>
        <taxon>Bacteria</taxon>
        <taxon>Bacillati</taxon>
        <taxon>Actinomycetota</taxon>
        <taxon>Actinomycetes</taxon>
        <taxon>Micromonosporales</taxon>
        <taxon>Micromonosporaceae</taxon>
        <taxon>Micromonospora</taxon>
    </lineage>
</organism>
<dbReference type="Pfam" id="PF13649">
    <property type="entry name" value="Methyltransf_25"/>
    <property type="match status" value="1"/>
</dbReference>
<evidence type="ECO:0000313" key="3">
    <source>
        <dbReference type="Proteomes" id="UP000280698"/>
    </source>
</evidence>
<proteinExistence type="predicted"/>
<gene>
    <name evidence="2" type="ORF">EFE23_02490</name>
</gene>
<dbReference type="PANTHER" id="PTHR42912">
    <property type="entry name" value="METHYLTRANSFERASE"/>
    <property type="match status" value="1"/>
</dbReference>
<evidence type="ECO:0000259" key="1">
    <source>
        <dbReference type="Pfam" id="PF13649"/>
    </source>
</evidence>
<dbReference type="InterPro" id="IPR041698">
    <property type="entry name" value="Methyltransf_25"/>
</dbReference>
<accession>A0ABX9WLC4</accession>
<dbReference type="PANTHER" id="PTHR42912:SF93">
    <property type="entry name" value="N6-ADENOSINE-METHYLTRANSFERASE TMT1A"/>
    <property type="match status" value="1"/>
</dbReference>
<dbReference type="GO" id="GO:0008168">
    <property type="term" value="F:methyltransferase activity"/>
    <property type="evidence" value="ECO:0007669"/>
    <property type="project" value="UniProtKB-KW"/>
</dbReference>
<feature type="domain" description="Methyltransferase" evidence="1">
    <location>
        <begin position="46"/>
        <end position="134"/>
    </location>
</feature>
<comment type="caution">
    <text evidence="2">The sequence shown here is derived from an EMBL/GenBank/DDBJ whole genome shotgun (WGS) entry which is preliminary data.</text>
</comment>
<dbReference type="EMBL" id="RJLN01000004">
    <property type="protein sequence ID" value="RNM01312.1"/>
    <property type="molecule type" value="Genomic_DNA"/>
</dbReference>
<dbReference type="InterPro" id="IPR029063">
    <property type="entry name" value="SAM-dependent_MTases_sf"/>
</dbReference>
<dbReference type="CDD" id="cd02440">
    <property type="entry name" value="AdoMet_MTases"/>
    <property type="match status" value="1"/>
</dbReference>
<keyword evidence="3" id="KW-1185">Reference proteome</keyword>
<evidence type="ECO:0000313" key="2">
    <source>
        <dbReference type="EMBL" id="RNM01312.1"/>
    </source>
</evidence>
<dbReference type="Gene3D" id="3.40.50.150">
    <property type="entry name" value="Vaccinia Virus protein VP39"/>
    <property type="match status" value="1"/>
</dbReference>